<dbReference type="Gene3D" id="3.40.50.720">
    <property type="entry name" value="NAD(P)-binding Rossmann-like Domain"/>
    <property type="match status" value="1"/>
</dbReference>
<sequence>MQPAPPAAPEITGSKNVVILGGCGRVGSSTAAALAAAVPAAKLSLGGRSEESFRAAVARRPELAGASPLAVDIDDPASLAAALKGADLVIHAAGPFQRRTDCNVLEVAIAAGVPYMDVCDDTDYSQRAKQLHSKAQAAGVPAITTTGIYPGVSNVMAAHTIAIGRKEYNADGSLPERPGEGGADPKRVLYSYFTAGKQATIGTVPMAAAAAVTSRAAAAPGLRAGPMLCCWGTGGAGPTILETTLLLAGEDVVAFRDGERVVLPPVSNRRVVDFGTGVGRRSVYLYNLPEVSSGHQVFGVPSISARFGTAPDPWNWGMVAMARLAPKGMLADRQQAKQLARVMDPAIRAVDLAVGEKVAMLVEVEYEDGKIAAGLYVHQYLSQAVGTCTAAFARCMLAGQTQPGVWFPEEQGALGDRRALLGMASQGCTRFLLNRTPWQLETDPMQLGMGLYIY</sequence>
<dbReference type="Gene3D" id="3.30.360.10">
    <property type="entry name" value="Dihydrodipicolinate Reductase, domain 2"/>
    <property type="match status" value="1"/>
</dbReference>
<feature type="domain" description="Saccharopine dehydrogenase NADP binding" evidence="1">
    <location>
        <begin position="17"/>
        <end position="143"/>
    </location>
</feature>
<dbReference type="OMA" id="YWFDMPE"/>
<dbReference type="InterPro" id="IPR036291">
    <property type="entry name" value="NAD(P)-bd_dom_sf"/>
</dbReference>
<dbReference type="EMBL" id="GL433836">
    <property type="protein sequence ID" value="EFN59312.1"/>
    <property type="molecule type" value="Genomic_DNA"/>
</dbReference>
<dbReference type="KEGG" id="cvr:CHLNCDRAFT_137680"/>
<dbReference type="PANTHER" id="PTHR43796">
    <property type="entry name" value="CARBOXYNORSPERMIDINE SYNTHASE"/>
    <property type="match status" value="1"/>
</dbReference>
<proteinExistence type="predicted"/>
<evidence type="ECO:0000313" key="3">
    <source>
        <dbReference type="Proteomes" id="UP000008141"/>
    </source>
</evidence>
<dbReference type="Pfam" id="PF03435">
    <property type="entry name" value="Sacchrp_dh_NADP"/>
    <property type="match status" value="1"/>
</dbReference>
<dbReference type="RefSeq" id="XP_005851414.1">
    <property type="nucleotide sequence ID" value="XM_005851352.1"/>
</dbReference>
<dbReference type="PANTHER" id="PTHR43796:SF2">
    <property type="entry name" value="CARBOXYNORSPERMIDINE SYNTHASE"/>
    <property type="match status" value="1"/>
</dbReference>
<accession>E1Z492</accession>
<name>E1Z492_CHLVA</name>
<organism evidence="3">
    <name type="scientific">Chlorella variabilis</name>
    <name type="common">Green alga</name>
    <dbReference type="NCBI Taxonomy" id="554065"/>
    <lineage>
        <taxon>Eukaryota</taxon>
        <taxon>Viridiplantae</taxon>
        <taxon>Chlorophyta</taxon>
        <taxon>core chlorophytes</taxon>
        <taxon>Trebouxiophyceae</taxon>
        <taxon>Chlorellales</taxon>
        <taxon>Chlorellaceae</taxon>
        <taxon>Chlorella clade</taxon>
        <taxon>Chlorella</taxon>
    </lineage>
</organism>
<reference evidence="2 3" key="1">
    <citation type="journal article" date="2010" name="Plant Cell">
        <title>The Chlorella variabilis NC64A genome reveals adaptation to photosymbiosis, coevolution with viruses, and cryptic sex.</title>
        <authorList>
            <person name="Blanc G."/>
            <person name="Duncan G."/>
            <person name="Agarkova I."/>
            <person name="Borodovsky M."/>
            <person name="Gurnon J."/>
            <person name="Kuo A."/>
            <person name="Lindquist E."/>
            <person name="Lucas S."/>
            <person name="Pangilinan J."/>
            <person name="Polle J."/>
            <person name="Salamov A."/>
            <person name="Terry A."/>
            <person name="Yamada T."/>
            <person name="Dunigan D.D."/>
            <person name="Grigoriev I.V."/>
            <person name="Claverie J.M."/>
            <person name="Van Etten J.L."/>
        </authorList>
    </citation>
    <scope>NUCLEOTIDE SEQUENCE [LARGE SCALE GENOMIC DNA]</scope>
    <source>
        <strain evidence="2 3">NC64A</strain>
    </source>
</reference>
<evidence type="ECO:0000313" key="2">
    <source>
        <dbReference type="EMBL" id="EFN59312.1"/>
    </source>
</evidence>
<dbReference type="GeneID" id="17358931"/>
<dbReference type="Proteomes" id="UP000008141">
    <property type="component" value="Unassembled WGS sequence"/>
</dbReference>
<dbReference type="OrthoDB" id="10268090at2759"/>
<evidence type="ECO:0000259" key="1">
    <source>
        <dbReference type="Pfam" id="PF03435"/>
    </source>
</evidence>
<dbReference type="eggNOG" id="ENOG502QQSS">
    <property type="taxonomic scope" value="Eukaryota"/>
</dbReference>
<protein>
    <recommendedName>
        <fullName evidence="1">Saccharopine dehydrogenase NADP binding domain-containing protein</fullName>
    </recommendedName>
</protein>
<gene>
    <name evidence="2" type="ORF">CHLNCDRAFT_137680</name>
</gene>
<keyword evidence="3" id="KW-1185">Reference proteome</keyword>
<dbReference type="STRING" id="554065.E1Z492"/>
<dbReference type="FunCoup" id="E1Z492">
    <property type="interactions" value="532"/>
</dbReference>
<dbReference type="AlphaFoldDB" id="E1Z492"/>
<dbReference type="InterPro" id="IPR005097">
    <property type="entry name" value="Sacchrp_dh_NADP-bd"/>
</dbReference>
<dbReference type="SUPFAM" id="SSF51735">
    <property type="entry name" value="NAD(P)-binding Rossmann-fold domains"/>
    <property type="match status" value="1"/>
</dbReference>
<dbReference type="InParanoid" id="E1Z492"/>